<dbReference type="Proteomes" id="UP001607302">
    <property type="component" value="Unassembled WGS sequence"/>
</dbReference>
<evidence type="ECO:0000313" key="3">
    <source>
        <dbReference type="Proteomes" id="UP001607302"/>
    </source>
</evidence>
<organism evidence="2 3">
    <name type="scientific">Vespula squamosa</name>
    <name type="common">Southern yellow jacket</name>
    <name type="synonym">Wasp</name>
    <dbReference type="NCBI Taxonomy" id="30214"/>
    <lineage>
        <taxon>Eukaryota</taxon>
        <taxon>Metazoa</taxon>
        <taxon>Ecdysozoa</taxon>
        <taxon>Arthropoda</taxon>
        <taxon>Hexapoda</taxon>
        <taxon>Insecta</taxon>
        <taxon>Pterygota</taxon>
        <taxon>Neoptera</taxon>
        <taxon>Endopterygota</taxon>
        <taxon>Hymenoptera</taxon>
        <taxon>Apocrita</taxon>
        <taxon>Aculeata</taxon>
        <taxon>Vespoidea</taxon>
        <taxon>Vespidae</taxon>
        <taxon>Vespinae</taxon>
        <taxon>Vespula</taxon>
    </lineage>
</organism>
<accession>A0ABD2C1Z5</accession>
<gene>
    <name evidence="2" type="ORF">V1478_001623</name>
</gene>
<comment type="caution">
    <text evidence="2">The sequence shown here is derived from an EMBL/GenBank/DDBJ whole genome shotgun (WGS) entry which is preliminary data.</text>
</comment>
<name>A0ABD2C1Z5_VESSQ</name>
<evidence type="ECO:0000313" key="2">
    <source>
        <dbReference type="EMBL" id="KAL2739057.1"/>
    </source>
</evidence>
<protein>
    <submittedName>
        <fullName evidence="2">Gem-associated protein 5-like</fullName>
    </submittedName>
</protein>
<feature type="region of interest" description="Disordered" evidence="1">
    <location>
        <begin position="1"/>
        <end position="27"/>
    </location>
</feature>
<dbReference type="AlphaFoldDB" id="A0ABD2C1Z5"/>
<proteinExistence type="predicted"/>
<dbReference type="EMBL" id="JAUDFV010000025">
    <property type="protein sequence ID" value="KAL2739057.1"/>
    <property type="molecule type" value="Genomic_DNA"/>
</dbReference>
<reference evidence="2 3" key="1">
    <citation type="journal article" date="2024" name="Ann. Entomol. Soc. Am.">
        <title>Genomic analyses of the southern and eastern yellowjacket wasps (Hymenoptera: Vespidae) reveal evolutionary signatures of social life.</title>
        <authorList>
            <person name="Catto M.A."/>
            <person name="Caine P.B."/>
            <person name="Orr S.E."/>
            <person name="Hunt B.G."/>
            <person name="Goodisman M.A.D."/>
        </authorList>
    </citation>
    <scope>NUCLEOTIDE SEQUENCE [LARGE SCALE GENOMIC DNA]</scope>
    <source>
        <strain evidence="2">233</strain>
        <tissue evidence="2">Head and thorax</tissue>
    </source>
</reference>
<keyword evidence="3" id="KW-1185">Reference proteome</keyword>
<evidence type="ECO:0000256" key="1">
    <source>
        <dbReference type="SAM" id="MobiDB-lite"/>
    </source>
</evidence>
<sequence>MSNLKQFKSKKNKQKINEDNNTTINDVNVENKNTSEIVIEVINKTLEFAIIKAGFLNSEH</sequence>